<protein>
    <submittedName>
        <fullName evidence="1">Putative ovule protein</fullName>
    </submittedName>
</protein>
<reference evidence="1" key="1">
    <citation type="submission" date="2015-12" db="EMBL/GenBank/DDBJ databases">
        <title>Gene expression during late stages of embryo sac development: a critical building block for successful pollen-pistil interactions.</title>
        <authorList>
            <person name="Liu Y."/>
            <person name="Joly V."/>
            <person name="Sabar M."/>
            <person name="Matton D.P."/>
        </authorList>
    </citation>
    <scope>NUCLEOTIDE SEQUENCE</scope>
</reference>
<dbReference type="AlphaFoldDB" id="A0A0V0HMR8"/>
<organism evidence="1">
    <name type="scientific">Solanum chacoense</name>
    <name type="common">Chaco potato</name>
    <dbReference type="NCBI Taxonomy" id="4108"/>
    <lineage>
        <taxon>Eukaryota</taxon>
        <taxon>Viridiplantae</taxon>
        <taxon>Streptophyta</taxon>
        <taxon>Embryophyta</taxon>
        <taxon>Tracheophyta</taxon>
        <taxon>Spermatophyta</taxon>
        <taxon>Magnoliopsida</taxon>
        <taxon>eudicotyledons</taxon>
        <taxon>Gunneridae</taxon>
        <taxon>Pentapetalae</taxon>
        <taxon>asterids</taxon>
        <taxon>lamiids</taxon>
        <taxon>Solanales</taxon>
        <taxon>Solanaceae</taxon>
        <taxon>Solanoideae</taxon>
        <taxon>Solaneae</taxon>
        <taxon>Solanum</taxon>
    </lineage>
</organism>
<dbReference type="EMBL" id="GEDG01017670">
    <property type="protein sequence ID" value="JAP21459.1"/>
    <property type="molecule type" value="Transcribed_RNA"/>
</dbReference>
<proteinExistence type="predicted"/>
<accession>A0A0V0HMR8</accession>
<name>A0A0V0HMR8_SOLCH</name>
<evidence type="ECO:0000313" key="1">
    <source>
        <dbReference type="EMBL" id="JAP21459.1"/>
    </source>
</evidence>
<sequence length="87" mass="10153">MLLCDRFEISSIYLHVIFFLEQYICQEFWNLKPLYSLDLSYCSAEFRKISGALCSQYFSSTLHLVFPALARLFTSIRDSEGKESSFS</sequence>